<accession>F3UXX8</accession>
<proteinExistence type="predicted"/>
<evidence type="ECO:0000313" key="1">
    <source>
        <dbReference type="EMBL" id="EGJ38498.1"/>
    </source>
</evidence>
<evidence type="ECO:0000313" key="2">
    <source>
        <dbReference type="Proteomes" id="UP000006459"/>
    </source>
</evidence>
<dbReference type="HOGENOM" id="CLU_3317943_0_0_9"/>
<reference evidence="1 2" key="1">
    <citation type="submission" date="2011-03" db="EMBL/GenBank/DDBJ databases">
        <authorList>
            <person name="Muzny D."/>
            <person name="Qin X."/>
            <person name="Deng J."/>
            <person name="Jiang H."/>
            <person name="Liu Y."/>
            <person name="Qu J."/>
            <person name="Song X.-Z."/>
            <person name="Zhang L."/>
            <person name="Thornton R."/>
            <person name="Coyle M."/>
            <person name="Francisco L."/>
            <person name="Jackson L."/>
            <person name="Javaid M."/>
            <person name="Korchina V."/>
            <person name="Kovar C."/>
            <person name="Mata R."/>
            <person name="Mathew T."/>
            <person name="Ngo R."/>
            <person name="Nguyen L."/>
            <person name="Nguyen N."/>
            <person name="Okwuonu G."/>
            <person name="Ongeri F."/>
            <person name="Pham C."/>
            <person name="Simmons D."/>
            <person name="Wilczek-Boney K."/>
            <person name="Hale W."/>
            <person name="Jakkamsetti A."/>
            <person name="Pham P."/>
            <person name="Ruth R."/>
            <person name="San Lucas F."/>
            <person name="Warren J."/>
            <person name="Zhang J."/>
            <person name="Zhao Z."/>
            <person name="Zhou C."/>
            <person name="Zhu D."/>
            <person name="Lee S."/>
            <person name="Bess C."/>
            <person name="Blankenburg K."/>
            <person name="Forbes L."/>
            <person name="Fu Q."/>
            <person name="Gubbala S."/>
            <person name="Hirani K."/>
            <person name="Jayaseelan J.C."/>
            <person name="Lara F."/>
            <person name="Munidasa M."/>
            <person name="Palculict T."/>
            <person name="Patil S."/>
            <person name="Pu L.-L."/>
            <person name="Saada N."/>
            <person name="Tang L."/>
            <person name="Weissenberger G."/>
            <person name="Zhu Y."/>
            <person name="Hemphill L."/>
            <person name="Shang Y."/>
            <person name="Youmans B."/>
            <person name="Ayvaz T."/>
            <person name="Ross M."/>
            <person name="Santibanez J."/>
            <person name="Aqrawi P."/>
            <person name="Gross S."/>
            <person name="Joshi V."/>
            <person name="Fowler G."/>
            <person name="Nazareth L."/>
            <person name="Reid J."/>
            <person name="Worley K."/>
            <person name="Petrosino J."/>
            <person name="Highlander S."/>
            <person name="Gibbs R."/>
        </authorList>
    </citation>
    <scope>NUCLEOTIDE SEQUENCE [LARGE SCALE GENOMIC DNA]</scope>
    <source>
        <strain evidence="1 2">SK49</strain>
    </source>
</reference>
<protein>
    <submittedName>
        <fullName evidence="1">Uncharacterized protein</fullName>
    </submittedName>
</protein>
<gene>
    <name evidence="1" type="ORF">HMPREF9380_1355</name>
</gene>
<dbReference type="AlphaFoldDB" id="F3UXX8"/>
<comment type="caution">
    <text evidence="1">The sequence shown here is derived from an EMBL/GenBank/DDBJ whole genome shotgun (WGS) entry which is preliminary data.</text>
</comment>
<organism evidence="1 2">
    <name type="scientific">Streptococcus sanguinis SK49</name>
    <dbReference type="NCBI Taxonomy" id="888808"/>
    <lineage>
        <taxon>Bacteria</taxon>
        <taxon>Bacillati</taxon>
        <taxon>Bacillota</taxon>
        <taxon>Bacilli</taxon>
        <taxon>Lactobacillales</taxon>
        <taxon>Streptococcaceae</taxon>
        <taxon>Streptococcus</taxon>
    </lineage>
</organism>
<dbReference type="Proteomes" id="UP000006459">
    <property type="component" value="Unassembled WGS sequence"/>
</dbReference>
<name>F3UXX8_STRSA</name>
<sequence length="39" mass="4634">MKHNLLVFLNVDMKYTGKQSLLHSQKIVFKELFISRVVK</sequence>
<dbReference type="PATRIC" id="fig|888808.3.peg.1323"/>
<dbReference type="EMBL" id="AFFO01000010">
    <property type="protein sequence ID" value="EGJ38498.1"/>
    <property type="molecule type" value="Genomic_DNA"/>
</dbReference>